<feature type="domain" description="Integral membrane bound transporter" evidence="7">
    <location>
        <begin position="440"/>
        <end position="565"/>
    </location>
</feature>
<sequence length="688" mass="71023">MGKHGKVGGKRGGGALLSGVRPLPVRSSVRLRRPVDIWHKPALSAVVALAIPDVTLFALGRMDLVLYTSAGAMCALYGHGLPYAARARTLPWVVLGMVASLGAALTAASLISSAVVLVALASVLAAVHKVVCDATRIGPPGNLIFTFIAASAFFVPQRISEVPLHLVPALATGAVAWLVGMAPALVRPRGPERIATARALEAAAAQLRAEAAARTEAPGAAEGAVVRARQATATAVNAAWHTVFLVPARTPAKAGARAALERLLIRAEAVLSGADGDTGPGTPAEAELFGRWAQEVRGGGPLPVVALTPSQQAELAGVELDHRQAEQPGAHRDRHRIDRPVVPHVAPDAGLARSQEDGGEGWTGRRAEGPGQPGSTAEDGVGGAGSPAPGTAVTCGSPGYGPRCPAPGRVRGWRAVAAAFRGGSPLLPVGVRTAVGCASAGWASMALGVGHPYWAVVTAASVFQANTTLSWQRAFQRSVGNLLGLVVFTLLLPVIHTGHPAMITLALVFQFGAEAWITRNYWLGSVCVTPMALLLTEFGSPLPARVLVADRWIDTLVGAALGLVCCVLVTNRRAGDRIGAALERTATAQAAAGQLLAADAVPGAAHARETGWARDRLAGALAELREAVEVASGEWWQRALPEERVARAEQHGHRTLALLARRLAGAVPSVRPVPEPMAAAGTIDGVRR</sequence>
<feature type="region of interest" description="Disordered" evidence="5">
    <location>
        <begin position="325"/>
        <end position="394"/>
    </location>
</feature>
<proteinExistence type="predicted"/>
<comment type="subcellular location">
    <subcellularLocation>
        <location evidence="1">Membrane</location>
        <topology evidence="1">Multi-pass membrane protein</topology>
    </subcellularLocation>
</comment>
<evidence type="ECO:0000313" key="9">
    <source>
        <dbReference type="Proteomes" id="UP001550853"/>
    </source>
</evidence>
<evidence type="ECO:0000256" key="4">
    <source>
        <dbReference type="ARBA" id="ARBA00023136"/>
    </source>
</evidence>
<dbReference type="RefSeq" id="WP_078654377.1">
    <property type="nucleotide sequence ID" value="NZ_JBEZVI010000023.1"/>
</dbReference>
<accession>A0ABV2Z5F6</accession>
<keyword evidence="9" id="KW-1185">Reference proteome</keyword>
<feature type="transmembrane region" description="Helical" evidence="6">
    <location>
        <begin position="137"/>
        <end position="155"/>
    </location>
</feature>
<organism evidence="8 9">
    <name type="scientific">Streptomyces catenulae</name>
    <dbReference type="NCBI Taxonomy" id="66875"/>
    <lineage>
        <taxon>Bacteria</taxon>
        <taxon>Bacillati</taxon>
        <taxon>Actinomycetota</taxon>
        <taxon>Actinomycetes</taxon>
        <taxon>Kitasatosporales</taxon>
        <taxon>Streptomycetaceae</taxon>
        <taxon>Streptomyces</taxon>
    </lineage>
</organism>
<evidence type="ECO:0000256" key="6">
    <source>
        <dbReference type="SAM" id="Phobius"/>
    </source>
</evidence>
<reference evidence="8 9" key="1">
    <citation type="submission" date="2024-06" db="EMBL/GenBank/DDBJ databases">
        <title>The Natural Products Discovery Center: Release of the First 8490 Sequenced Strains for Exploring Actinobacteria Biosynthetic Diversity.</title>
        <authorList>
            <person name="Kalkreuter E."/>
            <person name="Kautsar S.A."/>
            <person name="Yang D."/>
            <person name="Bader C.D."/>
            <person name="Teijaro C.N."/>
            <person name="Fluegel L."/>
            <person name="Davis C.M."/>
            <person name="Simpson J.R."/>
            <person name="Lauterbach L."/>
            <person name="Steele A.D."/>
            <person name="Gui C."/>
            <person name="Meng S."/>
            <person name="Li G."/>
            <person name="Viehrig K."/>
            <person name="Ye F."/>
            <person name="Su P."/>
            <person name="Kiefer A.F."/>
            <person name="Nichols A."/>
            <person name="Cepeda A.J."/>
            <person name="Yan W."/>
            <person name="Fan B."/>
            <person name="Jiang Y."/>
            <person name="Adhikari A."/>
            <person name="Zheng C.-J."/>
            <person name="Schuster L."/>
            <person name="Cowan T.M."/>
            <person name="Smanski M.J."/>
            <person name="Chevrette M.G."/>
            <person name="De Carvalho L.P.S."/>
            <person name="Shen B."/>
        </authorList>
    </citation>
    <scope>NUCLEOTIDE SEQUENCE [LARGE SCALE GENOMIC DNA]</scope>
    <source>
        <strain evidence="8 9">NPDC033039</strain>
    </source>
</reference>
<evidence type="ECO:0000256" key="1">
    <source>
        <dbReference type="ARBA" id="ARBA00004141"/>
    </source>
</evidence>
<feature type="transmembrane region" description="Helical" evidence="6">
    <location>
        <begin position="482"/>
        <end position="509"/>
    </location>
</feature>
<feature type="transmembrane region" description="Helical" evidence="6">
    <location>
        <begin position="167"/>
        <end position="186"/>
    </location>
</feature>
<comment type="caution">
    <text evidence="8">The sequence shown here is derived from an EMBL/GenBank/DDBJ whole genome shotgun (WGS) entry which is preliminary data.</text>
</comment>
<dbReference type="EMBL" id="JBEZVI010000023">
    <property type="protein sequence ID" value="MEU3713232.1"/>
    <property type="molecule type" value="Genomic_DNA"/>
</dbReference>
<dbReference type="Pfam" id="PF13515">
    <property type="entry name" value="FUSC_2"/>
    <property type="match status" value="1"/>
</dbReference>
<evidence type="ECO:0000256" key="2">
    <source>
        <dbReference type="ARBA" id="ARBA00022692"/>
    </source>
</evidence>
<keyword evidence="4 6" id="KW-0472">Membrane</keyword>
<evidence type="ECO:0000313" key="8">
    <source>
        <dbReference type="EMBL" id="MEU3713232.1"/>
    </source>
</evidence>
<evidence type="ECO:0000259" key="7">
    <source>
        <dbReference type="Pfam" id="PF13515"/>
    </source>
</evidence>
<evidence type="ECO:0000256" key="5">
    <source>
        <dbReference type="SAM" id="MobiDB-lite"/>
    </source>
</evidence>
<gene>
    <name evidence="8" type="ORF">AB0E61_24450</name>
</gene>
<feature type="transmembrane region" description="Helical" evidence="6">
    <location>
        <begin position="552"/>
        <end position="570"/>
    </location>
</feature>
<keyword evidence="3 6" id="KW-1133">Transmembrane helix</keyword>
<feature type="transmembrane region" description="Helical" evidence="6">
    <location>
        <begin position="65"/>
        <end position="85"/>
    </location>
</feature>
<name>A0ABV2Z5F6_9ACTN</name>
<keyword evidence="2 6" id="KW-0812">Transmembrane</keyword>
<evidence type="ECO:0000256" key="3">
    <source>
        <dbReference type="ARBA" id="ARBA00022989"/>
    </source>
</evidence>
<feature type="compositionally biased region" description="Basic and acidic residues" evidence="5">
    <location>
        <begin position="325"/>
        <end position="341"/>
    </location>
</feature>
<dbReference type="Proteomes" id="UP001550853">
    <property type="component" value="Unassembled WGS sequence"/>
</dbReference>
<protein>
    <submittedName>
        <fullName evidence="8">FUSC family protein</fullName>
    </submittedName>
</protein>
<dbReference type="InterPro" id="IPR049453">
    <property type="entry name" value="Memb_transporter_dom"/>
</dbReference>
<feature type="transmembrane region" description="Helical" evidence="6">
    <location>
        <begin position="92"/>
        <end position="125"/>
    </location>
</feature>